<dbReference type="Gene3D" id="2.60.260.20">
    <property type="entry name" value="Urease metallochaperone UreE, N-terminal domain"/>
    <property type="match status" value="2"/>
</dbReference>
<dbReference type="InterPro" id="IPR018253">
    <property type="entry name" value="DnaJ_domain_CS"/>
</dbReference>
<dbReference type="PANTHER" id="PTHR43096">
    <property type="entry name" value="DNAJ HOMOLOG 1, MITOCHONDRIAL-RELATED"/>
    <property type="match status" value="1"/>
</dbReference>
<evidence type="ECO:0000259" key="16">
    <source>
        <dbReference type="PROSITE" id="PS50076"/>
    </source>
</evidence>
<comment type="domain">
    <text evidence="14">The J domain is necessary and sufficient to stimulate DnaK ATPase activity. Zinc center 1 plays an important role in the autonomous, DnaK-independent chaperone activity of DnaJ. Zinc center 2 is essential for interaction with DnaK and for DnaJ activity.</text>
</comment>
<evidence type="ECO:0000259" key="17">
    <source>
        <dbReference type="PROSITE" id="PS51188"/>
    </source>
</evidence>
<dbReference type="SUPFAM" id="SSF46565">
    <property type="entry name" value="Chaperone J-domain"/>
    <property type="match status" value="1"/>
</dbReference>
<dbReference type="Pfam" id="PF00226">
    <property type="entry name" value="DnaJ"/>
    <property type="match status" value="1"/>
</dbReference>
<dbReference type="Pfam" id="PF01556">
    <property type="entry name" value="DnaJ_C"/>
    <property type="match status" value="1"/>
</dbReference>
<dbReference type="PROSITE" id="PS00636">
    <property type="entry name" value="DNAJ_1"/>
    <property type="match status" value="1"/>
</dbReference>
<dbReference type="CDD" id="cd10747">
    <property type="entry name" value="DnaJ_C"/>
    <property type="match status" value="1"/>
</dbReference>
<proteinExistence type="inferred from homology"/>
<evidence type="ECO:0000256" key="14">
    <source>
        <dbReference type="HAMAP-Rule" id="MF_01152"/>
    </source>
</evidence>
<keyword evidence="9 14" id="KW-0346">Stress response</keyword>
<dbReference type="InterPro" id="IPR001623">
    <property type="entry name" value="DnaJ_domain"/>
</dbReference>
<accession>A0AAU8LQA5</accession>
<evidence type="ECO:0000256" key="6">
    <source>
        <dbReference type="ARBA" id="ARBA00022737"/>
    </source>
</evidence>
<dbReference type="Gene3D" id="1.10.287.110">
    <property type="entry name" value="DnaJ domain"/>
    <property type="match status" value="1"/>
</dbReference>
<dbReference type="GO" id="GO:0016491">
    <property type="term" value="F:oxidoreductase activity"/>
    <property type="evidence" value="ECO:0007669"/>
    <property type="project" value="UniProtKB-KW"/>
</dbReference>
<dbReference type="PRINTS" id="PR00625">
    <property type="entry name" value="JDOMAIN"/>
</dbReference>
<feature type="repeat" description="CXXCXGXG motif" evidence="14">
    <location>
        <begin position="202"/>
        <end position="209"/>
    </location>
</feature>
<dbReference type="EMBL" id="CP159373">
    <property type="protein sequence ID" value="XCN71212.1"/>
    <property type="molecule type" value="Genomic_DNA"/>
</dbReference>
<evidence type="ECO:0000256" key="4">
    <source>
        <dbReference type="ARBA" id="ARBA00022705"/>
    </source>
</evidence>
<protein>
    <recommendedName>
        <fullName evidence="13 14">Chaperone protein DnaJ</fullName>
    </recommendedName>
</protein>
<dbReference type="SUPFAM" id="SSF49493">
    <property type="entry name" value="HSP40/DnaJ peptide-binding domain"/>
    <property type="match status" value="2"/>
</dbReference>
<dbReference type="GO" id="GO:0008270">
    <property type="term" value="F:zinc ion binding"/>
    <property type="evidence" value="ECO:0007669"/>
    <property type="project" value="UniProtKB-UniRule"/>
</dbReference>
<dbReference type="InterPro" id="IPR036410">
    <property type="entry name" value="HSP_DnaJ_Cys-rich_dom_sf"/>
</dbReference>
<dbReference type="SUPFAM" id="SSF57938">
    <property type="entry name" value="DnaJ/Hsp40 cysteine-rich domain"/>
    <property type="match status" value="1"/>
</dbReference>
<feature type="repeat" description="CXXCXGXG motif" evidence="14">
    <location>
        <begin position="166"/>
        <end position="173"/>
    </location>
</feature>
<evidence type="ECO:0000256" key="9">
    <source>
        <dbReference type="ARBA" id="ARBA00023016"/>
    </source>
</evidence>
<dbReference type="GO" id="GO:0005737">
    <property type="term" value="C:cytoplasm"/>
    <property type="evidence" value="ECO:0007669"/>
    <property type="project" value="UniProtKB-SubCell"/>
</dbReference>
<keyword evidence="6 14" id="KW-0677">Repeat</keyword>
<dbReference type="InterPro" id="IPR036869">
    <property type="entry name" value="J_dom_sf"/>
</dbReference>
<keyword evidence="4 14" id="KW-0235">DNA replication</keyword>
<dbReference type="Pfam" id="PF00684">
    <property type="entry name" value="DnaJ_CXXCXGXG"/>
    <property type="match status" value="1"/>
</dbReference>
<evidence type="ECO:0000256" key="7">
    <source>
        <dbReference type="ARBA" id="ARBA00022771"/>
    </source>
</evidence>
<name>A0AAU8LQA5_9BACT</name>
<feature type="binding site" evidence="14">
    <location>
        <position position="169"/>
    </location>
    <ligand>
        <name>Zn(2+)</name>
        <dbReference type="ChEBI" id="CHEBI:29105"/>
        <label>2</label>
    </ligand>
</feature>
<comment type="function">
    <text evidence="11 14">Participates actively in the response to hyperosmotic and heat shock by preventing the aggregation of stress-denatured proteins and by disaggregating proteins, also in an autonomous, DnaK-independent fashion. Unfolded proteins bind initially to DnaJ; upon interaction with the DnaJ-bound protein, DnaK hydrolyzes its bound ATP, resulting in the formation of a stable complex. GrpE releases ADP from DnaK; ATP binding to DnaK triggers the release of the substrate protein, thus completing the reaction cycle. Several rounds of ATP-dependent interactions between DnaJ, DnaK and GrpE are required for fully efficient folding. Also involved, together with DnaK and GrpE, in the DNA replication of plasmids through activation of initiation proteins.</text>
</comment>
<keyword evidence="3 14" id="KW-0963">Cytoplasm</keyword>
<keyword evidence="8 14" id="KW-0862">Zinc</keyword>
<comment type="cofactor">
    <cofactor evidence="14">
        <name>Zn(2+)</name>
        <dbReference type="ChEBI" id="CHEBI:29105"/>
    </cofactor>
    <text evidence="14">Binds 2 Zn(2+) ions per monomer.</text>
</comment>
<feature type="zinc finger region" description="CR-type" evidence="15">
    <location>
        <begin position="136"/>
        <end position="214"/>
    </location>
</feature>
<evidence type="ECO:0000256" key="11">
    <source>
        <dbReference type="ARBA" id="ARBA00053423"/>
    </source>
</evidence>
<feature type="binding site" evidence="14">
    <location>
        <position position="166"/>
    </location>
    <ligand>
        <name>Zn(2+)</name>
        <dbReference type="ChEBI" id="CHEBI:29105"/>
        <label>2</label>
    </ligand>
</feature>
<dbReference type="GO" id="GO:0005524">
    <property type="term" value="F:ATP binding"/>
    <property type="evidence" value="ECO:0007669"/>
    <property type="project" value="InterPro"/>
</dbReference>
<evidence type="ECO:0000256" key="15">
    <source>
        <dbReference type="PROSITE-ProRule" id="PRU00546"/>
    </source>
</evidence>
<sequence length="377" mass="41658">MSRDYYEILNVSRDADGEVIKKAYRKLAMKYHPDRNPDDREAEDRFKEAAEAYEVLSDAQKRQVYDTYGHDGLKNTGYSGPGNASDIFSHLNDIFGDLGGMFGFGGRGRQRDPNGPVPGNDLRYDLEIGFMDAVHGIEKEVEITKPETCWTCEGSGARPGHQPQTCPTCQGRGQVIRSQGFFQVSSTCPQCRGAGQIVVEPCADCNGEGLVNKKKKVMLKIPAGVDTGARMRLSGEGEGGRRGGQAGDLYVIIHVQEHEYFLRDDRTIYLRYPVSMVKAALGCEVDVPTVNGTAKLKIKAGTQSGERLTLRGEGVVGLRGGRAGDMIVEVQVQTPTDLSKKQKELLREFDEHCDQEEEGFFSRMLHGHFKGKEKDKA</sequence>
<evidence type="ECO:0000313" key="18">
    <source>
        <dbReference type="EMBL" id="XCN71212.1"/>
    </source>
</evidence>
<dbReference type="CDD" id="cd06257">
    <property type="entry name" value="DnaJ"/>
    <property type="match status" value="1"/>
</dbReference>
<evidence type="ECO:0000256" key="8">
    <source>
        <dbReference type="ARBA" id="ARBA00022833"/>
    </source>
</evidence>
<evidence type="ECO:0000256" key="13">
    <source>
        <dbReference type="ARBA" id="ARBA00067609"/>
    </source>
</evidence>
<comment type="subunit">
    <text evidence="2 14">Homodimer.</text>
</comment>
<feature type="domain" description="CR-type" evidence="17">
    <location>
        <begin position="136"/>
        <end position="214"/>
    </location>
</feature>
<feature type="binding site" evidence="14">
    <location>
        <position position="191"/>
    </location>
    <ligand>
        <name>Zn(2+)</name>
        <dbReference type="ChEBI" id="CHEBI:29105"/>
        <label>2</label>
    </ligand>
</feature>
<keyword evidence="5 14" id="KW-0479">Metal-binding</keyword>
<dbReference type="PROSITE" id="PS50076">
    <property type="entry name" value="DNAJ_2"/>
    <property type="match status" value="1"/>
</dbReference>
<dbReference type="InterPro" id="IPR008971">
    <property type="entry name" value="HSP40/DnaJ_pept-bd"/>
</dbReference>
<dbReference type="SMART" id="SM00271">
    <property type="entry name" value="DnaJ"/>
    <property type="match status" value="1"/>
</dbReference>
<feature type="repeat" description="CXXCXGXG motif" evidence="14">
    <location>
        <begin position="188"/>
        <end position="195"/>
    </location>
</feature>
<keyword evidence="10 14" id="KW-0143">Chaperone</keyword>
<evidence type="ECO:0000256" key="3">
    <source>
        <dbReference type="ARBA" id="ARBA00022490"/>
    </source>
</evidence>
<feature type="binding site" evidence="14">
    <location>
        <position position="205"/>
    </location>
    <ligand>
        <name>Zn(2+)</name>
        <dbReference type="ChEBI" id="CHEBI:29105"/>
        <label>1</label>
    </ligand>
</feature>
<comment type="similarity">
    <text evidence="12 14">Belongs to the DnaJ family.</text>
</comment>
<dbReference type="GO" id="GO:0009408">
    <property type="term" value="P:response to heat"/>
    <property type="evidence" value="ECO:0007669"/>
    <property type="project" value="InterPro"/>
</dbReference>
<evidence type="ECO:0000256" key="12">
    <source>
        <dbReference type="ARBA" id="ARBA00061004"/>
    </source>
</evidence>
<dbReference type="FunFam" id="2.10.230.10:FF:000002">
    <property type="entry name" value="Molecular chaperone DnaJ"/>
    <property type="match status" value="1"/>
</dbReference>
<dbReference type="GO" id="GO:0051082">
    <property type="term" value="F:unfolded protein binding"/>
    <property type="evidence" value="ECO:0007669"/>
    <property type="project" value="UniProtKB-UniRule"/>
</dbReference>
<dbReference type="NCBIfam" id="TIGR02349">
    <property type="entry name" value="DnaJ_bact"/>
    <property type="match status" value="1"/>
</dbReference>
<evidence type="ECO:0000256" key="2">
    <source>
        <dbReference type="ARBA" id="ARBA00011738"/>
    </source>
</evidence>
<gene>
    <name evidence="14 18" type="primary">dnaJ</name>
    <name evidence="18" type="ORF">Q3M24_12910</name>
</gene>
<evidence type="ECO:0000256" key="1">
    <source>
        <dbReference type="ARBA" id="ARBA00004496"/>
    </source>
</evidence>
<feature type="binding site" evidence="14">
    <location>
        <position position="149"/>
    </location>
    <ligand>
        <name>Zn(2+)</name>
        <dbReference type="ChEBI" id="CHEBI:29105"/>
        <label>1</label>
    </ligand>
</feature>
<dbReference type="AlphaFoldDB" id="A0AAU8LQA5"/>
<evidence type="ECO:0000256" key="5">
    <source>
        <dbReference type="ARBA" id="ARBA00022723"/>
    </source>
</evidence>
<dbReference type="FunFam" id="1.10.287.110:FF:000034">
    <property type="entry name" value="Chaperone protein DnaJ"/>
    <property type="match status" value="1"/>
</dbReference>
<dbReference type="GO" id="GO:0042026">
    <property type="term" value="P:protein refolding"/>
    <property type="evidence" value="ECO:0007669"/>
    <property type="project" value="TreeGrafter"/>
</dbReference>
<evidence type="ECO:0000256" key="10">
    <source>
        <dbReference type="ARBA" id="ARBA00023186"/>
    </source>
</evidence>
<dbReference type="InterPro" id="IPR012724">
    <property type="entry name" value="DnaJ"/>
</dbReference>
<keyword evidence="18" id="KW-0560">Oxidoreductase</keyword>
<dbReference type="KEGG" id="eaj:Q3M24_12910"/>
<reference evidence="18" key="1">
    <citation type="journal article" date="2024" name="Syst. Appl. Microbiol.">
        <title>First single-strain enrichments of Electrothrix cable bacteria, description of E. aestuarii sp. nov. and E. rattekaaiensis sp. nov., and proposal of a cable bacteria taxonomy following the rules of the SeqCode.</title>
        <authorList>
            <person name="Plum-Jensen L.E."/>
            <person name="Schramm A."/>
            <person name="Marshall I.P.G."/>
        </authorList>
    </citation>
    <scope>NUCLEOTIDE SEQUENCE</scope>
    <source>
        <strain evidence="18">Rat1</strain>
    </source>
</reference>
<feature type="binding site" evidence="14">
    <location>
        <position position="202"/>
    </location>
    <ligand>
        <name>Zn(2+)</name>
        <dbReference type="ChEBI" id="CHEBI:29105"/>
        <label>1</label>
    </ligand>
</feature>
<keyword evidence="7 14" id="KW-0863">Zinc-finger</keyword>
<dbReference type="GO" id="GO:0031072">
    <property type="term" value="F:heat shock protein binding"/>
    <property type="evidence" value="ECO:0007669"/>
    <property type="project" value="InterPro"/>
</dbReference>
<organism evidence="18">
    <name type="scientific">Candidatus Electrothrix aestuarii</name>
    <dbReference type="NCBI Taxonomy" id="3062594"/>
    <lineage>
        <taxon>Bacteria</taxon>
        <taxon>Pseudomonadati</taxon>
        <taxon>Thermodesulfobacteriota</taxon>
        <taxon>Desulfobulbia</taxon>
        <taxon>Desulfobulbales</taxon>
        <taxon>Desulfobulbaceae</taxon>
        <taxon>Candidatus Electrothrix</taxon>
    </lineage>
</organism>
<comment type="subcellular location">
    <subcellularLocation>
        <location evidence="1 14">Cytoplasm</location>
    </subcellularLocation>
</comment>
<dbReference type="CDD" id="cd10719">
    <property type="entry name" value="DnaJ_zf"/>
    <property type="match status" value="1"/>
</dbReference>
<dbReference type="FunFam" id="2.60.260.20:FF:000004">
    <property type="entry name" value="Molecular chaperone DnaJ"/>
    <property type="match status" value="1"/>
</dbReference>
<dbReference type="HAMAP" id="MF_01152">
    <property type="entry name" value="DnaJ"/>
    <property type="match status" value="1"/>
</dbReference>
<dbReference type="PANTHER" id="PTHR43096:SF10">
    <property type="entry name" value="CHAPERONE PROTEIN DNAJ A6, CHLOROPLASTIC"/>
    <property type="match status" value="1"/>
</dbReference>
<feature type="binding site" evidence="14">
    <location>
        <position position="152"/>
    </location>
    <ligand>
        <name>Zn(2+)</name>
        <dbReference type="ChEBI" id="CHEBI:29105"/>
        <label>1</label>
    </ligand>
</feature>
<feature type="repeat" description="CXXCXGXG motif" evidence="14">
    <location>
        <begin position="149"/>
        <end position="156"/>
    </location>
</feature>
<dbReference type="GO" id="GO:0006260">
    <property type="term" value="P:DNA replication"/>
    <property type="evidence" value="ECO:0007669"/>
    <property type="project" value="UniProtKB-KW"/>
</dbReference>
<dbReference type="InterPro" id="IPR001305">
    <property type="entry name" value="HSP_DnaJ_Cys-rich_dom"/>
</dbReference>
<feature type="binding site" evidence="14">
    <location>
        <position position="188"/>
    </location>
    <ligand>
        <name>Zn(2+)</name>
        <dbReference type="ChEBI" id="CHEBI:29105"/>
        <label>2</label>
    </ligand>
</feature>
<dbReference type="NCBIfam" id="NF008035">
    <property type="entry name" value="PRK10767.1"/>
    <property type="match status" value="1"/>
</dbReference>
<dbReference type="PROSITE" id="PS51188">
    <property type="entry name" value="ZF_CR"/>
    <property type="match status" value="1"/>
</dbReference>
<reference evidence="18" key="2">
    <citation type="submission" date="2024-06" db="EMBL/GenBank/DDBJ databases">
        <authorList>
            <person name="Plum-Jensen L.E."/>
            <person name="Schramm A."/>
            <person name="Marshall I.P.G."/>
        </authorList>
    </citation>
    <scope>NUCLEOTIDE SEQUENCE</scope>
    <source>
        <strain evidence="18">Rat1</strain>
    </source>
</reference>
<feature type="domain" description="J" evidence="16">
    <location>
        <begin position="4"/>
        <end position="69"/>
    </location>
</feature>
<dbReference type="Gene3D" id="2.10.230.10">
    <property type="entry name" value="Heat shock protein DnaJ, cysteine-rich domain"/>
    <property type="match status" value="1"/>
</dbReference>
<dbReference type="InterPro" id="IPR002939">
    <property type="entry name" value="DnaJ_C"/>
</dbReference>